<comment type="caution">
    <text evidence="2">The sequence shown here is derived from an EMBL/GenBank/DDBJ whole genome shotgun (WGS) entry which is preliminary data.</text>
</comment>
<evidence type="ECO:0000313" key="2">
    <source>
        <dbReference type="EMBL" id="KAK3873957.1"/>
    </source>
</evidence>
<proteinExistence type="predicted"/>
<keyword evidence="1" id="KW-0812">Transmembrane</keyword>
<feature type="transmembrane region" description="Helical" evidence="1">
    <location>
        <begin position="43"/>
        <end position="65"/>
    </location>
</feature>
<evidence type="ECO:0000256" key="1">
    <source>
        <dbReference type="SAM" id="Phobius"/>
    </source>
</evidence>
<reference evidence="2" key="1">
    <citation type="submission" date="2023-10" db="EMBL/GenBank/DDBJ databases">
        <title>Genome assemblies of two species of porcelain crab, Petrolisthes cinctipes and Petrolisthes manimaculis (Anomura: Porcellanidae).</title>
        <authorList>
            <person name="Angst P."/>
        </authorList>
    </citation>
    <scope>NUCLEOTIDE SEQUENCE</scope>
    <source>
        <strain evidence="2">PB745_01</strain>
        <tissue evidence="2">Gill</tissue>
    </source>
</reference>
<keyword evidence="1" id="KW-0472">Membrane</keyword>
<organism evidence="2 3">
    <name type="scientific">Petrolisthes cinctipes</name>
    <name type="common">Flat porcelain crab</name>
    <dbReference type="NCBI Taxonomy" id="88211"/>
    <lineage>
        <taxon>Eukaryota</taxon>
        <taxon>Metazoa</taxon>
        <taxon>Ecdysozoa</taxon>
        <taxon>Arthropoda</taxon>
        <taxon>Crustacea</taxon>
        <taxon>Multicrustacea</taxon>
        <taxon>Malacostraca</taxon>
        <taxon>Eumalacostraca</taxon>
        <taxon>Eucarida</taxon>
        <taxon>Decapoda</taxon>
        <taxon>Pleocyemata</taxon>
        <taxon>Anomura</taxon>
        <taxon>Galatheoidea</taxon>
        <taxon>Porcellanidae</taxon>
        <taxon>Petrolisthes</taxon>
    </lineage>
</organism>
<accession>A0AAE1FGW3</accession>
<dbReference type="AlphaFoldDB" id="A0AAE1FGW3"/>
<keyword evidence="1" id="KW-1133">Transmembrane helix</keyword>
<protein>
    <submittedName>
        <fullName evidence="2">Uncharacterized protein</fullName>
    </submittedName>
</protein>
<dbReference type="EMBL" id="JAWQEG010002163">
    <property type="protein sequence ID" value="KAK3873957.1"/>
    <property type="molecule type" value="Genomic_DNA"/>
</dbReference>
<gene>
    <name evidence="2" type="ORF">Pcinc_021070</name>
</gene>
<evidence type="ECO:0000313" key="3">
    <source>
        <dbReference type="Proteomes" id="UP001286313"/>
    </source>
</evidence>
<sequence>MFWYRVTREVYNTGHCSKTSLSPLPSWEHIIHQHISLSETMKGMQYCMAVLVVLALIFSTALGYYQARRPNQYLQVHPGAHSVHHPGAHSVHHPGHYGYGYSYEVIGPYGFPVSIEQYGYGK</sequence>
<dbReference type="Proteomes" id="UP001286313">
    <property type="component" value="Unassembled WGS sequence"/>
</dbReference>
<name>A0AAE1FGW3_PETCI</name>
<keyword evidence="3" id="KW-1185">Reference proteome</keyword>